<evidence type="ECO:0000256" key="1">
    <source>
        <dbReference type="ARBA" id="ARBA00022679"/>
    </source>
</evidence>
<organism evidence="4 5">
    <name type="scientific">SAR92 clade bacterium</name>
    <dbReference type="NCBI Taxonomy" id="2315479"/>
    <lineage>
        <taxon>Bacteria</taxon>
        <taxon>Pseudomonadati</taxon>
        <taxon>Pseudomonadota</taxon>
        <taxon>Gammaproteobacteria</taxon>
        <taxon>Cellvibrionales</taxon>
        <taxon>Porticoccaceae</taxon>
        <taxon>SAR92 clade</taxon>
    </lineage>
</organism>
<dbReference type="FunFam" id="3.90.550.10:FF:000003">
    <property type="entry name" value="2-C-methyl-D-erythritol 4-phosphate cytidylyltransferase"/>
    <property type="match status" value="1"/>
</dbReference>
<comment type="pathway">
    <text evidence="3">Isoprenoid biosynthesis; isopentenyl diphosphate biosynthesis via DXP pathway; isopentenyl diphosphate from 1-deoxy-D-xylulose 5-phosphate: step 2/6.</text>
</comment>
<dbReference type="GO" id="GO:0050518">
    <property type="term" value="F:2-C-methyl-D-erythritol 4-phosphate cytidylyltransferase activity"/>
    <property type="evidence" value="ECO:0007669"/>
    <property type="project" value="UniProtKB-UniRule"/>
</dbReference>
<dbReference type="PANTHER" id="PTHR32125">
    <property type="entry name" value="2-C-METHYL-D-ERYTHRITOL 4-PHOSPHATE CYTIDYLYLTRANSFERASE, CHLOROPLASTIC"/>
    <property type="match status" value="1"/>
</dbReference>
<feature type="site" description="Transition state stabilizer" evidence="3">
    <location>
        <position position="26"/>
    </location>
</feature>
<dbReference type="Gene3D" id="3.90.550.10">
    <property type="entry name" value="Spore Coat Polysaccharide Biosynthesis Protein SpsA, Chain A"/>
    <property type="match status" value="1"/>
</dbReference>
<dbReference type="EMBL" id="SHBO01000042">
    <property type="protein sequence ID" value="RZO05452.1"/>
    <property type="molecule type" value="Genomic_DNA"/>
</dbReference>
<dbReference type="InterPro" id="IPR029044">
    <property type="entry name" value="Nucleotide-diphossugar_trans"/>
</dbReference>
<reference evidence="4 5" key="1">
    <citation type="submission" date="2019-02" db="EMBL/GenBank/DDBJ databases">
        <title>Prokaryotic population dynamics and viral predation in marine succession experiment using metagenomics: the confinement effect.</title>
        <authorList>
            <person name="Haro-Moreno J.M."/>
            <person name="Rodriguez-Valera F."/>
            <person name="Lopez-Perez M."/>
        </authorList>
    </citation>
    <scope>NUCLEOTIDE SEQUENCE [LARGE SCALE GENOMIC DNA]</scope>
    <source>
        <strain evidence="4">MED-G169</strain>
    </source>
</reference>
<gene>
    <name evidence="3" type="primary">ispD</name>
    <name evidence="4" type="ORF">EVB02_03410</name>
</gene>
<dbReference type="UniPathway" id="UPA00056">
    <property type="reaction ID" value="UER00093"/>
</dbReference>
<accession>A0A520LKN5</accession>
<evidence type="ECO:0000256" key="2">
    <source>
        <dbReference type="ARBA" id="ARBA00022695"/>
    </source>
</evidence>
<dbReference type="CDD" id="cd02516">
    <property type="entry name" value="CDP-ME_synthetase"/>
    <property type="match status" value="1"/>
</dbReference>
<dbReference type="Proteomes" id="UP000318148">
    <property type="component" value="Unassembled WGS sequence"/>
</dbReference>
<dbReference type="GO" id="GO:0019288">
    <property type="term" value="P:isopentenyl diphosphate biosynthetic process, methylerythritol 4-phosphate pathway"/>
    <property type="evidence" value="ECO:0007669"/>
    <property type="project" value="UniProtKB-UniRule"/>
</dbReference>
<comment type="caution">
    <text evidence="4">The sequence shown here is derived from an EMBL/GenBank/DDBJ whole genome shotgun (WGS) entry which is preliminary data.</text>
</comment>
<dbReference type="AlphaFoldDB" id="A0A520LKN5"/>
<dbReference type="SUPFAM" id="SSF53448">
    <property type="entry name" value="Nucleotide-diphospho-sugar transferases"/>
    <property type="match status" value="1"/>
</dbReference>
<dbReference type="InterPro" id="IPR050088">
    <property type="entry name" value="IspD/TarI_cytidylyltransf_bact"/>
</dbReference>
<comment type="catalytic activity">
    <reaction evidence="3">
        <text>2-C-methyl-D-erythritol 4-phosphate + CTP + H(+) = 4-CDP-2-C-methyl-D-erythritol + diphosphate</text>
        <dbReference type="Rhea" id="RHEA:13429"/>
        <dbReference type="ChEBI" id="CHEBI:15378"/>
        <dbReference type="ChEBI" id="CHEBI:33019"/>
        <dbReference type="ChEBI" id="CHEBI:37563"/>
        <dbReference type="ChEBI" id="CHEBI:57823"/>
        <dbReference type="ChEBI" id="CHEBI:58262"/>
        <dbReference type="EC" id="2.7.7.60"/>
    </reaction>
</comment>
<comment type="function">
    <text evidence="3">Catalyzes the formation of 4-diphosphocytidyl-2-C-methyl-D-erythritol from CTP and 2-C-methyl-D-erythritol 4-phosphate (MEP).</text>
</comment>
<comment type="similarity">
    <text evidence="3">Belongs to the IspD/TarI cytidylyltransferase family. IspD subfamily.</text>
</comment>
<dbReference type="PANTHER" id="PTHR32125:SF4">
    <property type="entry name" value="2-C-METHYL-D-ERYTHRITOL 4-PHOSPHATE CYTIDYLYLTRANSFERASE, CHLOROPLASTIC"/>
    <property type="match status" value="1"/>
</dbReference>
<dbReference type="NCBIfam" id="TIGR00453">
    <property type="entry name" value="ispD"/>
    <property type="match status" value="1"/>
</dbReference>
<keyword evidence="2 3" id="KW-0548">Nucleotidyltransferase</keyword>
<keyword evidence="1 3" id="KW-0808">Transferase</keyword>
<dbReference type="Pfam" id="PF01128">
    <property type="entry name" value="IspD"/>
    <property type="match status" value="1"/>
</dbReference>
<dbReference type="HAMAP" id="MF_00108">
    <property type="entry name" value="IspD"/>
    <property type="match status" value="1"/>
</dbReference>
<evidence type="ECO:0000313" key="5">
    <source>
        <dbReference type="Proteomes" id="UP000318148"/>
    </source>
</evidence>
<feature type="site" description="Positions MEP for the nucleophilic attack" evidence="3">
    <location>
        <position position="215"/>
    </location>
</feature>
<keyword evidence="3" id="KW-0414">Isoprene biosynthesis</keyword>
<evidence type="ECO:0000256" key="3">
    <source>
        <dbReference type="HAMAP-Rule" id="MF_00108"/>
    </source>
</evidence>
<dbReference type="InterPro" id="IPR034683">
    <property type="entry name" value="IspD/TarI"/>
</dbReference>
<dbReference type="EC" id="2.7.7.60" evidence="3"/>
<feature type="site" description="Positions MEP for the nucleophilic attack" evidence="3">
    <location>
        <position position="159"/>
    </location>
</feature>
<protein>
    <recommendedName>
        <fullName evidence="3">2-C-methyl-D-erythritol 4-phosphate cytidylyltransferase</fullName>
        <ecNumber evidence="3">2.7.7.60</ecNumber>
    </recommendedName>
    <alternativeName>
        <fullName evidence="3">4-diphosphocytidyl-2C-methyl-D-erythritol synthase</fullName>
    </alternativeName>
    <alternativeName>
        <fullName evidence="3">MEP cytidylyltransferase</fullName>
        <shortName evidence="3">MCT</shortName>
    </alternativeName>
</protein>
<proteinExistence type="inferred from homology"/>
<sequence>MNSSVNFWAVVPAAGIGTRFDNKTPKQFHKINGQYIAEVTLNKLLDFEWIKEIVIPCDMDCDSWQNIKTKDDSRLKFVCGGDQRAQSVFNGLRALNGHANDSDWILVHDIVRPCVDIKDIEKLCIALKNSRSGAILATRVTETLKLGSKSNEVIETANRDNFWLAQTPQIFRYKLLKQALSYAFKNSVYPTDESHAVEYFGERVKIVEGCSKNPKITEFEDLKIAESILNAEED</sequence>
<name>A0A520LKN5_9GAMM</name>
<dbReference type="InterPro" id="IPR001228">
    <property type="entry name" value="IspD"/>
</dbReference>
<evidence type="ECO:0000313" key="4">
    <source>
        <dbReference type="EMBL" id="RZO05452.1"/>
    </source>
</evidence>
<feature type="site" description="Transition state stabilizer" evidence="3">
    <location>
        <position position="19"/>
    </location>
</feature>